<accession>A0A820ZBS1</accession>
<dbReference type="EMBL" id="CAJOBO010006344">
    <property type="protein sequence ID" value="CAF4560129.1"/>
    <property type="molecule type" value="Genomic_DNA"/>
</dbReference>
<dbReference type="Proteomes" id="UP000663851">
    <property type="component" value="Unassembled WGS sequence"/>
</dbReference>
<reference evidence="1" key="1">
    <citation type="submission" date="2021-02" db="EMBL/GenBank/DDBJ databases">
        <authorList>
            <person name="Nowell W R."/>
        </authorList>
    </citation>
    <scope>NUCLEOTIDE SEQUENCE</scope>
</reference>
<feature type="non-terminal residue" evidence="1">
    <location>
        <position position="1"/>
    </location>
</feature>
<protein>
    <submittedName>
        <fullName evidence="1">Uncharacterized protein</fullName>
    </submittedName>
</protein>
<comment type="caution">
    <text evidence="1">The sequence shown here is derived from an EMBL/GenBank/DDBJ whole genome shotgun (WGS) entry which is preliminary data.</text>
</comment>
<sequence>MKIKPTLSLLAALQKQILLPKLRGGEVEAIEFDQLFQRIDSSIFNRQKFDSRLESNSEESALLTSFESISIVSTPLSAIISAIQYDFVCRLCLHYTELNDAQLMQMSDYLHNHQSETNTFTNTTDLTNFRSWLESHNVINRIRTEFVQGHADDFNNVKGASIMLHKHGSLQDSFELPSQPGIPNPNEITFNS</sequence>
<gene>
    <name evidence="1" type="ORF">HFQ381_LOCUS31409</name>
</gene>
<dbReference type="AlphaFoldDB" id="A0A820ZBS1"/>
<organism evidence="1 2">
    <name type="scientific">Rotaria socialis</name>
    <dbReference type="NCBI Taxonomy" id="392032"/>
    <lineage>
        <taxon>Eukaryota</taxon>
        <taxon>Metazoa</taxon>
        <taxon>Spiralia</taxon>
        <taxon>Gnathifera</taxon>
        <taxon>Rotifera</taxon>
        <taxon>Eurotatoria</taxon>
        <taxon>Bdelloidea</taxon>
        <taxon>Philodinida</taxon>
        <taxon>Philodinidae</taxon>
        <taxon>Rotaria</taxon>
    </lineage>
</organism>
<evidence type="ECO:0000313" key="2">
    <source>
        <dbReference type="Proteomes" id="UP000663851"/>
    </source>
</evidence>
<name>A0A820ZBS1_9BILA</name>
<evidence type="ECO:0000313" key="1">
    <source>
        <dbReference type="EMBL" id="CAF4560129.1"/>
    </source>
</evidence>
<proteinExistence type="predicted"/>